<sequence>MKDLTIAIALRIMLIVSFCLLMFSVLYNTGANQNSSHLYYQAFMLLSFLLIYFHQRKHIKKNGGRIAFHGHIIPEFNPQDEREHQISGEAYKIAFSTILVISFLVIGGVAFFQLFDSILQPLLLSLSIGFIPISGLLAYFFAYRHYYKK</sequence>
<feature type="transmembrane region" description="Helical" evidence="1">
    <location>
        <begin position="121"/>
        <end position="142"/>
    </location>
</feature>
<protein>
    <submittedName>
        <fullName evidence="2">Uncharacterized protein</fullName>
    </submittedName>
</protein>
<accession>A0ABT8JSY1</accession>
<organism evidence="2 3">
    <name type="scientific">Sporosarcina highlanderae</name>
    <dbReference type="NCBI Taxonomy" id="3035916"/>
    <lineage>
        <taxon>Bacteria</taxon>
        <taxon>Bacillati</taxon>
        <taxon>Bacillota</taxon>
        <taxon>Bacilli</taxon>
        <taxon>Bacillales</taxon>
        <taxon>Caryophanaceae</taxon>
        <taxon>Sporosarcina</taxon>
    </lineage>
</organism>
<feature type="transmembrane region" description="Helical" evidence="1">
    <location>
        <begin position="93"/>
        <end position="115"/>
    </location>
</feature>
<keyword evidence="1" id="KW-0472">Membrane</keyword>
<dbReference type="EMBL" id="JAROCC010000004">
    <property type="protein sequence ID" value="MDN4607259.1"/>
    <property type="molecule type" value="Genomic_DNA"/>
</dbReference>
<dbReference type="RefSeq" id="WP_301242800.1">
    <property type="nucleotide sequence ID" value="NZ_JAROCC010000004.1"/>
</dbReference>
<keyword evidence="1" id="KW-0812">Transmembrane</keyword>
<evidence type="ECO:0000313" key="3">
    <source>
        <dbReference type="Proteomes" id="UP001175097"/>
    </source>
</evidence>
<comment type="caution">
    <text evidence="2">The sequence shown here is derived from an EMBL/GenBank/DDBJ whole genome shotgun (WGS) entry which is preliminary data.</text>
</comment>
<dbReference type="Proteomes" id="UP001175097">
    <property type="component" value="Unassembled WGS sequence"/>
</dbReference>
<evidence type="ECO:0000313" key="2">
    <source>
        <dbReference type="EMBL" id="MDN4607259.1"/>
    </source>
</evidence>
<proteinExistence type="predicted"/>
<feature type="transmembrane region" description="Helical" evidence="1">
    <location>
        <begin position="7"/>
        <end position="26"/>
    </location>
</feature>
<feature type="transmembrane region" description="Helical" evidence="1">
    <location>
        <begin position="38"/>
        <end position="55"/>
    </location>
</feature>
<evidence type="ECO:0000256" key="1">
    <source>
        <dbReference type="SAM" id="Phobius"/>
    </source>
</evidence>
<reference evidence="2" key="1">
    <citation type="submission" date="2023-03" db="EMBL/GenBank/DDBJ databases">
        <title>MT1 and MT2 Draft Genomes of Novel Species.</title>
        <authorList>
            <person name="Venkateswaran K."/>
        </authorList>
    </citation>
    <scope>NUCLEOTIDE SEQUENCE</scope>
    <source>
        <strain evidence="2">F6_3S_P_2</strain>
    </source>
</reference>
<name>A0ABT8JSY1_9BACL</name>
<keyword evidence="3" id="KW-1185">Reference proteome</keyword>
<gene>
    <name evidence="2" type="ORF">P5G49_07150</name>
</gene>
<keyword evidence="1" id="KW-1133">Transmembrane helix</keyword>